<dbReference type="InterPro" id="IPR011042">
    <property type="entry name" value="6-blade_b-propeller_TolB-like"/>
</dbReference>
<feature type="transmembrane region" description="Helical" evidence="1">
    <location>
        <begin position="360"/>
        <end position="383"/>
    </location>
</feature>
<dbReference type="InterPro" id="IPR002656">
    <property type="entry name" value="Acyl_transf_3_dom"/>
</dbReference>
<feature type="transmembrane region" description="Helical" evidence="1">
    <location>
        <begin position="112"/>
        <end position="132"/>
    </location>
</feature>
<feature type="transmembrane region" description="Helical" evidence="1">
    <location>
        <begin position="277"/>
        <end position="295"/>
    </location>
</feature>
<feature type="domain" description="Acyltransferase 3" evidence="2">
    <location>
        <begin position="46"/>
        <end position="379"/>
    </location>
</feature>
<feature type="transmembrane region" description="Helical" evidence="1">
    <location>
        <begin position="71"/>
        <end position="91"/>
    </location>
</feature>
<keyword evidence="1" id="KW-1133">Transmembrane helix</keyword>
<protein>
    <submittedName>
        <fullName evidence="4">WD40-like beta propeller repeat domain-containing protein</fullName>
    </submittedName>
</protein>
<dbReference type="Proteomes" id="UP001201812">
    <property type="component" value="Unassembled WGS sequence"/>
</dbReference>
<dbReference type="PANTHER" id="PTHR23028:SF53">
    <property type="entry name" value="ACYL_TRANSF_3 DOMAIN-CONTAINING PROTEIN"/>
    <property type="match status" value="1"/>
</dbReference>
<evidence type="ECO:0000256" key="1">
    <source>
        <dbReference type="SAM" id="Phobius"/>
    </source>
</evidence>
<dbReference type="InterPro" id="IPR043968">
    <property type="entry name" value="SGNH"/>
</dbReference>
<dbReference type="GO" id="GO:0000271">
    <property type="term" value="P:polysaccharide biosynthetic process"/>
    <property type="evidence" value="ECO:0007669"/>
    <property type="project" value="TreeGrafter"/>
</dbReference>
<evidence type="ECO:0000259" key="3">
    <source>
        <dbReference type="Pfam" id="PF19040"/>
    </source>
</evidence>
<organism evidence="4 5">
    <name type="scientific">Ditylenchus destructor</name>
    <dbReference type="NCBI Taxonomy" id="166010"/>
    <lineage>
        <taxon>Eukaryota</taxon>
        <taxon>Metazoa</taxon>
        <taxon>Ecdysozoa</taxon>
        <taxon>Nematoda</taxon>
        <taxon>Chromadorea</taxon>
        <taxon>Rhabditida</taxon>
        <taxon>Tylenchina</taxon>
        <taxon>Tylenchomorpha</taxon>
        <taxon>Sphaerularioidea</taxon>
        <taxon>Anguinidae</taxon>
        <taxon>Anguininae</taxon>
        <taxon>Ditylenchus</taxon>
    </lineage>
</organism>
<gene>
    <name evidence="4" type="ORF">DdX_14321</name>
</gene>
<dbReference type="SUPFAM" id="SSF82171">
    <property type="entry name" value="DPP6 N-terminal domain-like"/>
    <property type="match status" value="1"/>
</dbReference>
<reference evidence="4" key="1">
    <citation type="submission" date="2022-01" db="EMBL/GenBank/DDBJ databases">
        <title>Genome Sequence Resource for Two Populations of Ditylenchus destructor, the Migratory Endoparasitic Phytonematode.</title>
        <authorList>
            <person name="Zhang H."/>
            <person name="Lin R."/>
            <person name="Xie B."/>
        </authorList>
    </citation>
    <scope>NUCLEOTIDE SEQUENCE</scope>
    <source>
        <strain evidence="4">BazhouSP</strain>
    </source>
</reference>
<dbReference type="Pfam" id="PF19040">
    <property type="entry name" value="SGNH"/>
    <property type="match status" value="1"/>
</dbReference>
<dbReference type="InterPro" id="IPR011659">
    <property type="entry name" value="WD40"/>
</dbReference>
<feature type="domain" description="SGNH" evidence="3">
    <location>
        <begin position="528"/>
        <end position="749"/>
    </location>
</feature>
<dbReference type="GO" id="GO:0016747">
    <property type="term" value="F:acyltransferase activity, transferring groups other than amino-acyl groups"/>
    <property type="evidence" value="ECO:0007669"/>
    <property type="project" value="InterPro"/>
</dbReference>
<comment type="caution">
    <text evidence="4">The sequence shown here is derived from an EMBL/GenBank/DDBJ whole genome shotgun (WGS) entry which is preliminary data.</text>
</comment>
<name>A0AAD4MUF7_9BILA</name>
<keyword evidence="1" id="KW-0472">Membrane</keyword>
<proteinExistence type="predicted"/>
<feature type="transmembrane region" description="Helical" evidence="1">
    <location>
        <begin position="49"/>
        <end position="65"/>
    </location>
</feature>
<keyword evidence="1" id="KW-0812">Transmembrane</keyword>
<evidence type="ECO:0000313" key="5">
    <source>
        <dbReference type="Proteomes" id="UP001201812"/>
    </source>
</evidence>
<evidence type="ECO:0000313" key="4">
    <source>
        <dbReference type="EMBL" id="KAI1704325.1"/>
    </source>
</evidence>
<dbReference type="Pfam" id="PF07676">
    <property type="entry name" value="PD40"/>
    <property type="match status" value="4"/>
</dbReference>
<sequence length="1517" mass="173549">MNKRPNSIKPIPEQRPKDEHNISCVFSLKPTFASSVACGSKEKRRDIQGLRTFAIVAVVLFHLWPKVFRHGYLGVDMFFVISGYLMTQILTQNVGPFKLSGIAHFYRRRIHRIVPIYLFMLCAVLGIGQAILVDTHFDDLQLDAVWALGFVYNVKTVMHKEGYFMEEAIWRFLLHTWSLAVEMQFYLLAPFIICFLNSKLKTAKRILVVCVVAMALSRLIQLLVHQTIAFGTVPPRLWQFFAGITACFFGRRTLEEKNECFLQPFIEKFNQVFSKRLQCYFAISVLCATLFLPVLNIPFPAVFQFTVVILTALLLNCEVRPWVITNRVMVETGDLSYVWYLVHWPFIQLVKYRMSLTVNTGIGGGLAFIGLTLGLAFIVDRVIDRSIRRIKQIRTVALVIGLLYFFCGLLLCPPWLMAKPDPLDDPSLQIFQGEFVPAAQYGNRFLADLDQNRLNLTRLTRPEKIAINRRLFGVTKEYIEQSGKMIRPDNSAVAAQWTYLFEQDKLLQKETNGESVSPRDKWDFRASFKGKGNLSVVLAGNSHADQIANELALTWSDRFSTLDVFTMGVCLPLDLQYGWPRYNEKLCLSYSKAIIKLVKELRPDVLFLNFYYDMMGHPPVTEPYETDPIFASLQAGLDQLQPFVGKIFVGAPNLAFDNLIVAVEVEKRLWWGEGNRVRELNQPYQYHVQRTAAHWERLRHVKCEKCVIVDWTESFCDGKEGEKKMCSAVEAESQLANFIDDNHYSFLGYRKSIQAITDIDGYEIKFSPDGQWLLFQSPFLDWNRDYWNQIFAINLNDDPLSIRGHRQIRCVSNGVGEYIHPSFYPDSHRLIFSSNFHNQSVWAKELETKFNRDLAQNSFVDNPETAWCSHSPYRVQCYALYDKWTFRIAKKNVDAVWLRPLSPDMDLFRMDLFGNVEAQLTNETGFDGYGTVSPDGRWIVYTSMKTGDPELWIMNAVDGSEKRQLLCRKGFEGSASFSFDGKSLIFVATPTPKTVEEEEIYEQRLRGHYYDSRHTSLYIMDVETGNYTQILIDAKSAGIKSIFYMEPFDVKKMTHFTSPKFMASGKIMFHACYDTDSAGICASKMLFISNADGTEIEKVRVDGSPDVAVAVLNNAETQIAFQSRLREYEKSTHRLRTLFVANWKYNKTVLGLRNKNDHGDALMDTVYAGSSFSGEKFLNNIQQLTFGGTNLAPKFRVTYKSAKITANEPYPFGQTFGSTHSLAVLPVLLSTPYYIYSYEPYYRYLERDNNCSQNDEHIKATGIMQTKKFLNPCAELYRVNQFGQIIRPLTNNSFHDSGAVASPNGRWILFLSMESGDPELWVFEMITLGESLWLHMKDDSDFWRIKSVKRLTHRLGYEFGASFSRDSRRIVFAAAVINGSDEVGTYKKLLSENYVNLTLTTELFYMELLEDTNWSEPRQITHLNARSADPIYLSDDSLILFTCAGCATAGTSNNNGTHLYLIKEDGSGLEQVTFNESGFDAFPTLNSDGTLLAWSSNRNNGLNNTLDVNVFIARIHI</sequence>
<dbReference type="Pfam" id="PF01757">
    <property type="entry name" value="Acyl_transf_3"/>
    <property type="match status" value="1"/>
</dbReference>
<dbReference type="GO" id="GO:0016020">
    <property type="term" value="C:membrane"/>
    <property type="evidence" value="ECO:0007669"/>
    <property type="project" value="TreeGrafter"/>
</dbReference>
<feature type="transmembrane region" description="Helical" evidence="1">
    <location>
        <begin position="168"/>
        <end position="194"/>
    </location>
</feature>
<accession>A0AAD4MUF7</accession>
<keyword evidence="5" id="KW-1185">Reference proteome</keyword>
<dbReference type="PANTHER" id="PTHR23028">
    <property type="entry name" value="ACETYLTRANSFERASE"/>
    <property type="match status" value="1"/>
</dbReference>
<dbReference type="EMBL" id="JAKKPZ010000069">
    <property type="protein sequence ID" value="KAI1704325.1"/>
    <property type="molecule type" value="Genomic_DNA"/>
</dbReference>
<dbReference type="InterPro" id="IPR050879">
    <property type="entry name" value="Acyltransferase_3"/>
</dbReference>
<evidence type="ECO:0000259" key="2">
    <source>
        <dbReference type="Pfam" id="PF01757"/>
    </source>
</evidence>
<dbReference type="Gene3D" id="2.120.10.30">
    <property type="entry name" value="TolB, C-terminal domain"/>
    <property type="match status" value="4"/>
</dbReference>
<feature type="transmembrane region" description="Helical" evidence="1">
    <location>
        <begin position="395"/>
        <end position="416"/>
    </location>
</feature>